<gene>
    <name evidence="1" type="ORF">BDDG_13294</name>
</gene>
<feature type="non-terminal residue" evidence="1">
    <location>
        <position position="1"/>
    </location>
</feature>
<proteinExistence type="predicted"/>
<protein>
    <submittedName>
        <fullName evidence="1">Uncharacterized protein</fullName>
    </submittedName>
</protein>
<name>A0A0J9ESV0_AJEDA</name>
<evidence type="ECO:0000313" key="1">
    <source>
        <dbReference type="EMBL" id="KMW69117.1"/>
    </source>
</evidence>
<dbReference type="Proteomes" id="UP000007802">
    <property type="component" value="Unassembled WGS sequence"/>
</dbReference>
<organism evidence="1">
    <name type="scientific">Ajellomyces dermatitidis (strain ATCC 18188 / CBS 674.68)</name>
    <name type="common">Blastomyces dermatitidis</name>
    <dbReference type="NCBI Taxonomy" id="653446"/>
    <lineage>
        <taxon>Eukaryota</taxon>
        <taxon>Fungi</taxon>
        <taxon>Dikarya</taxon>
        <taxon>Ascomycota</taxon>
        <taxon>Pezizomycotina</taxon>
        <taxon>Eurotiomycetes</taxon>
        <taxon>Eurotiomycetidae</taxon>
        <taxon>Onygenales</taxon>
        <taxon>Ajellomycetaceae</taxon>
        <taxon>Blastomyces</taxon>
    </lineage>
</organism>
<accession>A0A0J9ESV0</accession>
<reference evidence="1" key="1">
    <citation type="submission" date="2010-03" db="EMBL/GenBank/DDBJ databases">
        <title>Annotation of Blastomyces dermatitidis strain ATCC 18188.</title>
        <authorList>
            <consortium name="The Broad Institute Genome Sequencing Platform"/>
            <consortium name="Broad Institute Genome Sequencing Center for Infectious Disease."/>
            <person name="Cuomo C."/>
            <person name="Klein B."/>
            <person name="Sullivan T."/>
            <person name="Heitman J."/>
            <person name="Young S."/>
            <person name="Zeng Q."/>
            <person name="Gargeya S."/>
            <person name="Alvarado L."/>
            <person name="Berlin A.M."/>
            <person name="Chapman S.B."/>
            <person name="Chen Z."/>
            <person name="Freedman E."/>
            <person name="Gellesch M."/>
            <person name="Goldberg J."/>
            <person name="Griggs A."/>
            <person name="Gujja S."/>
            <person name="Heilman E."/>
            <person name="Heiman D."/>
            <person name="Howarth C."/>
            <person name="Mehta T."/>
            <person name="Neiman D."/>
            <person name="Pearson M."/>
            <person name="Roberts A."/>
            <person name="Saif S."/>
            <person name="Shea T."/>
            <person name="Shenoy N."/>
            <person name="Sisk P."/>
            <person name="Stolte C."/>
            <person name="Sykes S."/>
            <person name="White J."/>
            <person name="Yandava C."/>
            <person name="Haas B."/>
            <person name="Nusbaum C."/>
            <person name="Birren B."/>
        </authorList>
    </citation>
    <scope>NUCLEOTIDE SEQUENCE</scope>
    <source>
        <strain evidence="1">ATCC 18188</strain>
    </source>
</reference>
<dbReference type="EMBL" id="GG749579">
    <property type="protein sequence ID" value="KMW69117.1"/>
    <property type="molecule type" value="Genomic_DNA"/>
</dbReference>
<sequence length="69" mass="7999">VKDIHVFRNANADVILFYTHRHETFTLMSEAILIEDDNITETILFCLQASSVAFSFFSVRKVVCILNYK</sequence>
<feature type="non-terminal residue" evidence="1">
    <location>
        <position position="69"/>
    </location>
</feature>
<dbReference type="AlphaFoldDB" id="A0A0J9ESV0"/>